<accession>A0A6G0JAS1</accession>
<dbReference type="Proteomes" id="UP000424527">
    <property type="component" value="Unassembled WGS sequence"/>
</dbReference>
<feature type="compositionally biased region" description="Low complexity" evidence="1">
    <location>
        <begin position="287"/>
        <end position="302"/>
    </location>
</feature>
<gene>
    <name evidence="2" type="ORF">D5F01_LYC00789</name>
</gene>
<evidence type="ECO:0000256" key="1">
    <source>
        <dbReference type="SAM" id="MobiDB-lite"/>
    </source>
</evidence>
<feature type="compositionally biased region" description="Polar residues" evidence="1">
    <location>
        <begin position="436"/>
        <end position="448"/>
    </location>
</feature>
<keyword evidence="3" id="KW-1185">Reference proteome</keyword>
<dbReference type="PANTHER" id="PTHR16434:SF4">
    <property type="entry name" value="ETAA1 ACTIVATOR OF ATR KINASE"/>
    <property type="match status" value="1"/>
</dbReference>
<dbReference type="EMBL" id="REGW02000001">
    <property type="protein sequence ID" value="KAE8300643.1"/>
    <property type="molecule type" value="Genomic_DNA"/>
</dbReference>
<feature type="region of interest" description="Disordered" evidence="1">
    <location>
        <begin position="531"/>
        <end position="584"/>
    </location>
</feature>
<feature type="region of interest" description="Disordered" evidence="1">
    <location>
        <begin position="248"/>
        <end position="302"/>
    </location>
</feature>
<sequence length="703" mass="76683">MNRVRGRFDPASGLTGASQQQTAKPNRLSRRYRQTQQTQADISSASSQQADFKTPTRIPKPKASGGSFSGESPHNDSDFQQDIIWDATSPSPNRLGKRGKKQRAGIVDISEIVSRIAPKHGRPEVSEPTLQQWIGDSATIPCTPDVQAPKHKKKSPRPNGVDDLLKLAKQFDFNMFHQDDEEEEEEEEKAEEVLHQQSQELLSEDILDLENGNFLPSVPGNCQPAVKAAVRTDVQIQQDQHMEDDLDFLFDGPTQHVSGDLSQVSSAQPTQVKPASGTSSKEAFGKPPSSSHGPTSSVSTTNTKVTLVNTEFDDDWENDDLLNDSLVLEMTQNPQNFGTPKHSSTQKLSSEIKYQSPVNVPVSGSVGLSAASKMEKDNVRQRTTFKLESNPIFSFKSIQTDTRTNSKMNFSSETAHKDTQQSRFSSGNGVLVKGGSQRTWQTSNSVKSDPQKPPFHQSSSSSAKYNTTASAASNTSATKTAQSFSAHHEAPAGSDLLDEDLESFFSSDLVWDDPADDDLLCEMCEDMENQIQSSENVSTKPTLPVGHTSNQRAAIPPASRSWDNKTQPANRQPFPPKQTPAAVPCASGRPAVGSLARGFVSNITAGGQMNAVTDSFRFTQPKNISGSTNSSTCAQVSSRFQAAPQGNTRKDQFTFKKPNSPVSMVTNKAVAKCSASEIELKKQQAMERRRQRLQAAQNPRAPT</sequence>
<feature type="region of interest" description="Disordered" evidence="1">
    <location>
        <begin position="683"/>
        <end position="703"/>
    </location>
</feature>
<evidence type="ECO:0000313" key="3">
    <source>
        <dbReference type="Proteomes" id="UP000424527"/>
    </source>
</evidence>
<feature type="region of interest" description="Disordered" evidence="1">
    <location>
        <begin position="409"/>
        <end position="487"/>
    </location>
</feature>
<feature type="region of interest" description="Disordered" evidence="1">
    <location>
        <begin position="140"/>
        <end position="161"/>
    </location>
</feature>
<proteinExistence type="predicted"/>
<evidence type="ECO:0000313" key="2">
    <source>
        <dbReference type="EMBL" id="KAE8300643.1"/>
    </source>
</evidence>
<dbReference type="GO" id="GO:0031297">
    <property type="term" value="P:replication fork processing"/>
    <property type="evidence" value="ECO:0007669"/>
    <property type="project" value="TreeGrafter"/>
</dbReference>
<reference evidence="2 3" key="1">
    <citation type="submission" date="2019-07" db="EMBL/GenBank/DDBJ databases">
        <title>Chromosome genome assembly for large yellow croaker.</title>
        <authorList>
            <person name="Xiao S."/>
        </authorList>
    </citation>
    <scope>NUCLEOTIDE SEQUENCE [LARGE SCALE GENOMIC DNA]</scope>
    <source>
        <strain evidence="2">JMULYC20181020</strain>
        <tissue evidence="2">Muscle</tissue>
    </source>
</reference>
<feature type="compositionally biased region" description="Polar residues" evidence="1">
    <location>
        <begin position="15"/>
        <end position="24"/>
    </location>
</feature>
<dbReference type="GO" id="GO:2000001">
    <property type="term" value="P:regulation of DNA damage checkpoint"/>
    <property type="evidence" value="ECO:0007669"/>
    <property type="project" value="TreeGrafter"/>
</dbReference>
<comment type="caution">
    <text evidence="2">The sequence shown here is derived from an EMBL/GenBank/DDBJ whole genome shotgun (WGS) entry which is preliminary data.</text>
</comment>
<dbReference type="GO" id="GO:0006974">
    <property type="term" value="P:DNA damage response"/>
    <property type="evidence" value="ECO:0007669"/>
    <property type="project" value="TreeGrafter"/>
</dbReference>
<dbReference type="GO" id="GO:0043539">
    <property type="term" value="F:protein serine/threonine kinase activator activity"/>
    <property type="evidence" value="ECO:0007669"/>
    <property type="project" value="TreeGrafter"/>
</dbReference>
<feature type="compositionally biased region" description="Polar residues" evidence="1">
    <location>
        <begin position="531"/>
        <end position="552"/>
    </location>
</feature>
<evidence type="ECO:0008006" key="4">
    <source>
        <dbReference type="Google" id="ProtNLM"/>
    </source>
</evidence>
<dbReference type="InterPro" id="IPR029406">
    <property type="entry name" value="ETAA1"/>
</dbReference>
<dbReference type="AlphaFoldDB" id="A0A6G0JAS1"/>
<dbReference type="GO" id="GO:0043596">
    <property type="term" value="C:nuclear replication fork"/>
    <property type="evidence" value="ECO:0007669"/>
    <property type="project" value="TreeGrafter"/>
</dbReference>
<feature type="region of interest" description="Disordered" evidence="1">
    <location>
        <begin position="1"/>
        <end position="103"/>
    </location>
</feature>
<name>A0A6G0JAS1_LARCR</name>
<feature type="compositionally biased region" description="Polar residues" evidence="1">
    <location>
        <begin position="255"/>
        <end position="281"/>
    </location>
</feature>
<organism evidence="2 3">
    <name type="scientific">Larimichthys crocea</name>
    <name type="common">Large yellow croaker</name>
    <name type="synonym">Pseudosciaena crocea</name>
    <dbReference type="NCBI Taxonomy" id="215358"/>
    <lineage>
        <taxon>Eukaryota</taxon>
        <taxon>Metazoa</taxon>
        <taxon>Chordata</taxon>
        <taxon>Craniata</taxon>
        <taxon>Vertebrata</taxon>
        <taxon>Euteleostomi</taxon>
        <taxon>Actinopterygii</taxon>
        <taxon>Neopterygii</taxon>
        <taxon>Teleostei</taxon>
        <taxon>Neoteleostei</taxon>
        <taxon>Acanthomorphata</taxon>
        <taxon>Eupercaria</taxon>
        <taxon>Sciaenidae</taxon>
        <taxon>Larimichthys</taxon>
    </lineage>
</organism>
<feature type="compositionally biased region" description="Low complexity" evidence="1">
    <location>
        <begin position="34"/>
        <end position="51"/>
    </location>
</feature>
<feature type="region of interest" description="Disordered" evidence="1">
    <location>
        <begin position="640"/>
        <end position="660"/>
    </location>
</feature>
<dbReference type="Pfam" id="PF15350">
    <property type="entry name" value="ETAA1"/>
    <property type="match status" value="1"/>
</dbReference>
<protein>
    <recommendedName>
        <fullName evidence="4">Ewing's tumor-associated antigen 1-like protein</fullName>
    </recommendedName>
</protein>
<dbReference type="PANTHER" id="PTHR16434">
    <property type="entry name" value="EWING'S TUMOR-ASSOCIATED ANTIGEN 1 ETAA1"/>
    <property type="match status" value="1"/>
</dbReference>
<feature type="compositionally biased region" description="Low complexity" evidence="1">
    <location>
        <begin position="457"/>
        <end position="483"/>
    </location>
</feature>